<dbReference type="NCBIfam" id="TIGR03696">
    <property type="entry name" value="Rhs_assc_core"/>
    <property type="match status" value="1"/>
</dbReference>
<keyword evidence="7" id="KW-1185">Reference proteome</keyword>
<dbReference type="PANTHER" id="PTHR32305:SF15">
    <property type="entry name" value="PROTEIN RHSA-RELATED"/>
    <property type="match status" value="1"/>
</dbReference>
<keyword evidence="1" id="KW-0677">Repeat</keyword>
<evidence type="ECO:0000256" key="3">
    <source>
        <dbReference type="SAM" id="Phobius"/>
    </source>
</evidence>
<feature type="transmembrane region" description="Helical" evidence="3">
    <location>
        <begin position="31"/>
        <end position="61"/>
    </location>
</feature>
<feature type="domain" description="Teneurin-like YD-shell" evidence="5">
    <location>
        <begin position="921"/>
        <end position="1365"/>
    </location>
</feature>
<evidence type="ECO:0000259" key="4">
    <source>
        <dbReference type="Pfam" id="PF20148"/>
    </source>
</evidence>
<dbReference type="RefSeq" id="WP_367167419.1">
    <property type="nucleotide sequence ID" value="NZ_JBFKZN010000005.1"/>
</dbReference>
<organism evidence="6 7">
    <name type="scientific">Erwinia papayae</name>
    <dbReference type="NCBI Taxonomy" id="206499"/>
    <lineage>
        <taxon>Bacteria</taxon>
        <taxon>Pseudomonadati</taxon>
        <taxon>Pseudomonadota</taxon>
        <taxon>Gammaproteobacteria</taxon>
        <taxon>Enterobacterales</taxon>
        <taxon>Erwiniaceae</taxon>
        <taxon>Erwinia</taxon>
    </lineage>
</organism>
<dbReference type="SUPFAM" id="SSF82171">
    <property type="entry name" value="DPP6 N-terminal domain-like"/>
    <property type="match status" value="1"/>
</dbReference>
<dbReference type="InterPro" id="IPR008727">
    <property type="entry name" value="PAAR_motif"/>
</dbReference>
<dbReference type="EMBL" id="JBFKZN010000005">
    <property type="protein sequence ID" value="MEW5289572.1"/>
    <property type="molecule type" value="Genomic_DNA"/>
</dbReference>
<feature type="region of interest" description="Disordered" evidence="2">
    <location>
        <begin position="819"/>
        <end position="838"/>
    </location>
</feature>
<sequence>MSSLTAAREHDPLVHSSVLADFVSGLVEGAIYGGILLGAGMISSTGVGIAVGVALFAGAMISGIPEKLGNMAGEAVDGLLDTLGMRGPPDAKISSGSDNVHIMGKRAARAAGTVDSDWLNNPAAYAEPGFVDIALAMAAGIASAVSHPGATASALADKVSQIDGQSVKHFFTRLYDDMVQPTVASASPWATPADKDTVECSKGHMAENANFLAEGSKKVLINGHPAARNGDRSTCEAKIEVAENPRVNIGGDSVVVRDIRSGKNALAYFVGGLVGGLLGGGAAKQGAKLVEQLFSRIASRRALKQIACSLGSVVGSEVAGGIAAEAVQSVFPVHYATGAKFLAGEEDLDFVLEDRIPLYWQRVYHSRNPADGLLGTGWMLPFETRLIRTRDDKGATAFFWRDLSGQLLGLGDVVPGDVVHFDEEGFTLCYSLQGVMLMQTAGGEFHLYEADPTREGEWRITRIYDRHENCQHFGWNAAGQLESIAGDNEALAVWLSYEPRHGRLAAVHQQVGDERRLLVRYDYSPQGQLTAVHDADGVETRRFGWDRASDLMASHSYAGGLRVEYDWQPSVDPRHWRVTEFRVFDEKARCLEHWIIDADEQARSATVTCLSGGSSQHDWDELGRPTGYTDMYGARWSYRWAAQADLLMAIHAPGDRVWEYGYDERGRLTMVRDPAGQTTLTTWHPSYAFPLKEVLADGAVWEYHYNAAGDVVAVTDPLGSITRFSWSSQGDLLTRTDALENTHRFWWNERGQIRREEDCAGYQSYRQYYDAGRLTGATDAEGGTTRWRWSPAGRRDAVIRADGRETRYDYDRAGRLAGENSDGFSERKVTHNARGQVVSETDPAGQVTRYRYDRAGRLTQITNPNGDRWGFEWDNGRRLLAQRDWAGRRKDYRYDRLGRIAGVTQHPLTAADAPAPLQTGYEYDVLDRLTAKVTAAHRTEYDYQADKVEVRKMTLAAWRRARSEGGAAPQAEILRFTRDRAGNVIREENEGGVLSHRYDALGNLSASVLPDGRELSFLRYGTGHLMQINLRYGGQLREIAGFQRDRLHRERLRSQGPLSQQTGYDAVGRVVSRSSGSDQRNGIVFERRYNWDRLDQVMQESQRDPASEQMEWSRRQRFGYDAAGQVTRAVHGGGDAHFSWDSAGNRTDAPGQTVWQNLLQRLKGARWSYDGFGRVAWRKSAADAPEQWFSYDDEQRVSSVRFAGDAEYQQVSYRYDALGRRTHKILHRHGGESETVRFLWSGLQMVGESSSATPERSTQYLYAEGGWEPLARIDTLGDSATTYWYHTELNGLPQRLTDESGEVVWRGSFSTWGETERETASPSADLRQVRQNLRFQGQYLDRETGLHYNLFRYYDPSGGRYTQPDPIGLAGGLNTYAYVGDPLTWVDPLGLKSGGCISDGPALGNHGSLKNDTRPGQSHHLNQDAAYRDIIPTNDGAAIKLEGNAFTQPGTPHYEAHKSLENFWNQYRRGGELNGQLPTNLQYTRALKSSLEDAGLPASHVNQAVKYSIQNRVQHGALGGMNVPRIPGRINQVKL</sequence>
<dbReference type="NCBIfam" id="TIGR01643">
    <property type="entry name" value="YD_repeat_2x"/>
    <property type="match status" value="6"/>
</dbReference>
<dbReference type="Pfam" id="PF25023">
    <property type="entry name" value="TEN_YD-shell"/>
    <property type="match status" value="1"/>
</dbReference>
<gene>
    <name evidence="6" type="ORF">ABW286_10340</name>
</gene>
<accession>A0ABV3N194</accession>
<dbReference type="InterPro" id="IPR045351">
    <property type="entry name" value="DUF6531"/>
</dbReference>
<dbReference type="Proteomes" id="UP001554567">
    <property type="component" value="Unassembled WGS sequence"/>
</dbReference>
<name>A0ABV3N194_9GAMM</name>
<dbReference type="Gene3D" id="2.180.10.10">
    <property type="entry name" value="RHS repeat-associated core"/>
    <property type="match status" value="3"/>
</dbReference>
<dbReference type="Pfam" id="PF20148">
    <property type="entry name" value="DUF6531"/>
    <property type="match status" value="1"/>
</dbReference>
<evidence type="ECO:0000313" key="6">
    <source>
        <dbReference type="EMBL" id="MEW5289572.1"/>
    </source>
</evidence>
<dbReference type="InterPro" id="IPR006530">
    <property type="entry name" value="YD"/>
</dbReference>
<dbReference type="Pfam" id="PF05488">
    <property type="entry name" value="PAAR_motif"/>
    <property type="match status" value="1"/>
</dbReference>
<dbReference type="InterPro" id="IPR031325">
    <property type="entry name" value="RHS_repeat"/>
</dbReference>
<reference evidence="6 7" key="1">
    <citation type="submission" date="2024-07" db="EMBL/GenBank/DDBJ databases">
        <authorList>
            <person name="Dulla G.F.J."/>
            <person name="Delorm J.G."/>
        </authorList>
    </citation>
    <scope>NUCLEOTIDE SEQUENCE [LARGE SCALE GENOMIC DNA]</scope>
    <source>
        <strain evidence="6 7">JGD 233</strain>
    </source>
</reference>
<dbReference type="InterPro" id="IPR050708">
    <property type="entry name" value="T6SS_VgrG/RHS"/>
</dbReference>
<evidence type="ECO:0000259" key="5">
    <source>
        <dbReference type="Pfam" id="PF25023"/>
    </source>
</evidence>
<evidence type="ECO:0000313" key="7">
    <source>
        <dbReference type="Proteomes" id="UP001554567"/>
    </source>
</evidence>
<dbReference type="Pfam" id="PF05593">
    <property type="entry name" value="RHS_repeat"/>
    <property type="match status" value="3"/>
</dbReference>
<dbReference type="Gene3D" id="2.60.200.60">
    <property type="match status" value="1"/>
</dbReference>
<dbReference type="InterPro" id="IPR022385">
    <property type="entry name" value="Rhs_assc_core"/>
</dbReference>
<dbReference type="PANTHER" id="PTHR32305">
    <property type="match status" value="1"/>
</dbReference>
<proteinExistence type="predicted"/>
<comment type="caution">
    <text evidence="6">The sequence shown here is derived from an EMBL/GenBank/DDBJ whole genome shotgun (WGS) entry which is preliminary data.</text>
</comment>
<protein>
    <submittedName>
        <fullName evidence="6">RHS repeat-associated core domain-containing protein</fullName>
    </submittedName>
</protein>
<evidence type="ECO:0000256" key="2">
    <source>
        <dbReference type="SAM" id="MobiDB-lite"/>
    </source>
</evidence>
<feature type="domain" description="DUF6531" evidence="4">
    <location>
        <begin position="332"/>
        <end position="396"/>
    </location>
</feature>
<dbReference type="InterPro" id="IPR056823">
    <property type="entry name" value="TEN-like_YD-shell"/>
</dbReference>
<keyword evidence="3" id="KW-0472">Membrane</keyword>
<evidence type="ECO:0000256" key="1">
    <source>
        <dbReference type="ARBA" id="ARBA00022737"/>
    </source>
</evidence>
<keyword evidence="3" id="KW-0812">Transmembrane</keyword>
<keyword evidence="3" id="KW-1133">Transmembrane helix</keyword>